<protein>
    <submittedName>
        <fullName evidence="1">Uncharacterized protein</fullName>
    </submittedName>
</protein>
<accession>A0A6J7X9S6</accession>
<reference evidence="1" key="1">
    <citation type="submission" date="2020-05" db="EMBL/GenBank/DDBJ databases">
        <authorList>
            <person name="Chiriac C."/>
            <person name="Salcher M."/>
            <person name="Ghai R."/>
            <person name="Kavagutti S V."/>
        </authorList>
    </citation>
    <scope>NUCLEOTIDE SEQUENCE</scope>
</reference>
<proteinExistence type="predicted"/>
<dbReference type="EMBL" id="LR798360">
    <property type="protein sequence ID" value="CAB5226489.1"/>
    <property type="molecule type" value="Genomic_DNA"/>
</dbReference>
<sequence length="64" mass="7231">MKNKNYLDEIAFLPYPAGVDGDIVAEILGDDQYDLIFLLNGIVCKNDRIDEVKQAIEESLEDLD</sequence>
<gene>
    <name evidence="1" type="ORF">UFOVP760_263</name>
</gene>
<name>A0A6J7X9S6_9CAUD</name>
<organism evidence="1">
    <name type="scientific">uncultured Caudovirales phage</name>
    <dbReference type="NCBI Taxonomy" id="2100421"/>
    <lineage>
        <taxon>Viruses</taxon>
        <taxon>Duplodnaviria</taxon>
        <taxon>Heunggongvirae</taxon>
        <taxon>Uroviricota</taxon>
        <taxon>Caudoviricetes</taxon>
        <taxon>Peduoviridae</taxon>
        <taxon>Maltschvirus</taxon>
        <taxon>Maltschvirus maltsch</taxon>
    </lineage>
</organism>
<evidence type="ECO:0000313" key="1">
    <source>
        <dbReference type="EMBL" id="CAB5226489.1"/>
    </source>
</evidence>